<gene>
    <name evidence="1" type="ORF">CCDG5_1409</name>
</gene>
<dbReference type="CDD" id="cd00565">
    <property type="entry name" value="Ubl_ThiS"/>
    <property type="match status" value="1"/>
</dbReference>
<evidence type="ECO:0000313" key="2">
    <source>
        <dbReference type="Proteomes" id="UP000032431"/>
    </source>
</evidence>
<dbReference type="Proteomes" id="UP000032431">
    <property type="component" value="Chromosome I"/>
</dbReference>
<dbReference type="Gene3D" id="3.10.20.30">
    <property type="match status" value="1"/>
</dbReference>
<dbReference type="PANTHER" id="PTHR34472:SF1">
    <property type="entry name" value="SULFUR CARRIER PROTEIN THIS"/>
    <property type="match status" value="1"/>
</dbReference>
<dbReference type="PATRIC" id="fig|29343.3.peg.1485"/>
<dbReference type="HOGENOM" id="CLU_174611_3_4_9"/>
<dbReference type="InterPro" id="IPR010035">
    <property type="entry name" value="Thi_S"/>
</dbReference>
<keyword evidence="2" id="KW-1185">Reference proteome</keyword>
<protein>
    <recommendedName>
        <fullName evidence="3">Thiamine biosynthesis protein ThiS</fullName>
    </recommendedName>
</protein>
<dbReference type="OrthoDB" id="9798559at2"/>
<organism evidence="1 2">
    <name type="scientific">[Clostridium] cellulosi</name>
    <dbReference type="NCBI Taxonomy" id="29343"/>
    <lineage>
        <taxon>Bacteria</taxon>
        <taxon>Bacillati</taxon>
        <taxon>Bacillota</taxon>
        <taxon>Clostridia</taxon>
        <taxon>Eubacteriales</taxon>
        <taxon>Oscillospiraceae</taxon>
        <taxon>Oscillospiraceae incertae sedis</taxon>
    </lineage>
</organism>
<evidence type="ECO:0008006" key="3">
    <source>
        <dbReference type="Google" id="ProtNLM"/>
    </source>
</evidence>
<sequence>MVKINGKDFDVSGKTIAEYLTEANYNLKYIAVERNGEIVTKGQYASTVLADGDTVNIVSFVGGG</sequence>
<dbReference type="AlphaFoldDB" id="A0A078KQ21"/>
<dbReference type="NCBIfam" id="TIGR01683">
    <property type="entry name" value="thiS"/>
    <property type="match status" value="1"/>
</dbReference>
<reference evidence="2" key="1">
    <citation type="submission" date="2014-07" db="EMBL/GenBank/DDBJ databases">
        <authorList>
            <person name="Wibberg D."/>
        </authorList>
    </citation>
    <scope>NUCLEOTIDE SEQUENCE [LARGE SCALE GENOMIC DNA]</scope>
    <source>
        <strain evidence="2">DG5</strain>
    </source>
</reference>
<dbReference type="Pfam" id="PF02597">
    <property type="entry name" value="ThiS"/>
    <property type="match status" value="1"/>
</dbReference>
<proteinExistence type="predicted"/>
<name>A0A078KQ21_9FIRM</name>
<dbReference type="InterPro" id="IPR003749">
    <property type="entry name" value="ThiS/MoaD-like"/>
</dbReference>
<dbReference type="PANTHER" id="PTHR34472">
    <property type="entry name" value="SULFUR CARRIER PROTEIN THIS"/>
    <property type="match status" value="1"/>
</dbReference>
<dbReference type="InterPro" id="IPR016155">
    <property type="entry name" value="Mopterin_synth/thiamin_S_b"/>
</dbReference>
<dbReference type="SUPFAM" id="SSF54285">
    <property type="entry name" value="MoaD/ThiS"/>
    <property type="match status" value="1"/>
</dbReference>
<evidence type="ECO:0000313" key="1">
    <source>
        <dbReference type="EMBL" id="CDZ24523.1"/>
    </source>
</evidence>
<dbReference type="KEGG" id="ccel:CCDG5_1409"/>
<dbReference type="STRING" id="29343.CCDG5_1409"/>
<dbReference type="InterPro" id="IPR012675">
    <property type="entry name" value="Beta-grasp_dom_sf"/>
</dbReference>
<dbReference type="EMBL" id="LM995447">
    <property type="protein sequence ID" value="CDZ24523.1"/>
    <property type="molecule type" value="Genomic_DNA"/>
</dbReference>
<accession>A0A078KQ21</accession>